<dbReference type="Gene3D" id="3.40.50.150">
    <property type="entry name" value="Vaccinia Virus protein VP39"/>
    <property type="match status" value="1"/>
</dbReference>
<dbReference type="RefSeq" id="WP_338200541.1">
    <property type="nucleotide sequence ID" value="NZ_JAEKNR010000084.1"/>
</dbReference>
<dbReference type="Pfam" id="PF13489">
    <property type="entry name" value="Methyltransf_23"/>
    <property type="match status" value="1"/>
</dbReference>
<keyword evidence="4" id="KW-1185">Reference proteome</keyword>
<sequence length="450" mass="48844">MPGGEGFEEHDELLSHEAAVELVRKRASAERGDSEPDVVAPSAHRERLLPFTLPDPNLGGGPRAFLKRSVARLTRWQTLPLLRQLNEVRVEHHERLAALEARSQELKQAFDRVDREAEELADQHLRTSQLAASLEAVKQTLDQRLDDLRGGLSWLNHLRAEDRAELTSALARIRAGAEPGAAASGEAAGTDCPAHLDAFYEAHQERFRGSREFVRRRLEIYLPQVQSVAGADHPVVDLGPGRGEWLALLRDRGIAAYGVDVNSSFVAGAAEIGLDVRHQDAVEHLRSLPDGSLAAVTAFHLVEHLSPAALIELVDNALRALRPGGLLILETPNPLNLKVGAASFHLDPTHVRPIHPLFLEFVLENRGFAEVRTAMVNAPGEPPLEVAVSPDASSGTLSRVAELLNEAFFVGMDYAVVGRRADPSRETAGSLEAGHTEPAAGAGRQPPEPK</sequence>
<dbReference type="GO" id="GO:0032259">
    <property type="term" value="P:methylation"/>
    <property type="evidence" value="ECO:0007669"/>
    <property type="project" value="UniProtKB-KW"/>
</dbReference>
<organism evidence="3 4">
    <name type="scientific">Candidatus Nephthysia bennettiae</name>
    <dbReference type="NCBI Taxonomy" id="3127016"/>
    <lineage>
        <taxon>Bacteria</taxon>
        <taxon>Bacillati</taxon>
        <taxon>Candidatus Dormiibacterota</taxon>
        <taxon>Candidatus Dormibacteria</taxon>
        <taxon>Candidatus Dormibacterales</taxon>
        <taxon>Candidatus Dormibacteraceae</taxon>
        <taxon>Candidatus Nephthysia</taxon>
    </lineage>
</organism>
<feature type="region of interest" description="Disordered" evidence="2">
    <location>
        <begin position="422"/>
        <end position="450"/>
    </location>
</feature>
<feature type="coiled-coil region" evidence="1">
    <location>
        <begin position="82"/>
        <end position="123"/>
    </location>
</feature>
<evidence type="ECO:0000256" key="1">
    <source>
        <dbReference type="SAM" id="Coils"/>
    </source>
</evidence>
<dbReference type="AlphaFoldDB" id="A0A934N8S6"/>
<proteinExistence type="predicted"/>
<evidence type="ECO:0000313" key="3">
    <source>
        <dbReference type="EMBL" id="MBJ7597919.1"/>
    </source>
</evidence>
<reference evidence="3" key="1">
    <citation type="submission" date="2020-10" db="EMBL/GenBank/DDBJ databases">
        <title>Ca. Dormibacterota MAGs.</title>
        <authorList>
            <person name="Montgomery K."/>
        </authorList>
    </citation>
    <scope>NUCLEOTIDE SEQUENCE [LARGE SCALE GENOMIC DNA]</scope>
    <source>
        <strain evidence="3">SC8812_S17_10</strain>
    </source>
</reference>
<dbReference type="InterPro" id="IPR029063">
    <property type="entry name" value="SAM-dependent_MTases_sf"/>
</dbReference>
<evidence type="ECO:0000313" key="4">
    <source>
        <dbReference type="Proteomes" id="UP000612893"/>
    </source>
</evidence>
<name>A0A934N8S6_9BACT</name>
<dbReference type="EMBL" id="JAEKNR010000084">
    <property type="protein sequence ID" value="MBJ7597919.1"/>
    <property type="molecule type" value="Genomic_DNA"/>
</dbReference>
<dbReference type="CDD" id="cd02440">
    <property type="entry name" value="AdoMet_MTases"/>
    <property type="match status" value="1"/>
</dbReference>
<dbReference type="SUPFAM" id="SSF53335">
    <property type="entry name" value="S-adenosyl-L-methionine-dependent methyltransferases"/>
    <property type="match status" value="1"/>
</dbReference>
<evidence type="ECO:0000256" key="2">
    <source>
        <dbReference type="SAM" id="MobiDB-lite"/>
    </source>
</evidence>
<gene>
    <name evidence="3" type="ORF">JF922_07505</name>
</gene>
<keyword evidence="3" id="KW-0489">Methyltransferase</keyword>
<protein>
    <submittedName>
        <fullName evidence="3">Methyltransferase domain-containing protein</fullName>
    </submittedName>
</protein>
<keyword evidence="3" id="KW-0808">Transferase</keyword>
<dbReference type="GO" id="GO:0008168">
    <property type="term" value="F:methyltransferase activity"/>
    <property type="evidence" value="ECO:0007669"/>
    <property type="project" value="UniProtKB-KW"/>
</dbReference>
<keyword evidence="1" id="KW-0175">Coiled coil</keyword>
<comment type="caution">
    <text evidence="3">The sequence shown here is derived from an EMBL/GenBank/DDBJ whole genome shotgun (WGS) entry which is preliminary data.</text>
</comment>
<dbReference type="PANTHER" id="PTHR43861">
    <property type="entry name" value="TRANS-ACONITATE 2-METHYLTRANSFERASE-RELATED"/>
    <property type="match status" value="1"/>
</dbReference>
<dbReference type="Proteomes" id="UP000612893">
    <property type="component" value="Unassembled WGS sequence"/>
</dbReference>
<accession>A0A934N8S6</accession>